<keyword evidence="2 4" id="KW-0378">Hydrolase</keyword>
<comment type="caution">
    <text evidence="6">The sequence shown here is derived from an EMBL/GenBank/DDBJ whole genome shotgun (WGS) entry which is preliminary data.</text>
</comment>
<dbReference type="RefSeq" id="WP_131904563.1">
    <property type="nucleotide sequence ID" value="NZ_BAAAFU010000008.1"/>
</dbReference>
<dbReference type="InterPro" id="IPR000086">
    <property type="entry name" value="NUDIX_hydrolase_dom"/>
</dbReference>
<comment type="similarity">
    <text evidence="4">Belongs to the Nudix hydrolase family.</text>
</comment>
<dbReference type="Gene3D" id="3.90.79.10">
    <property type="entry name" value="Nucleoside Triphosphate Pyrophosphohydrolase"/>
    <property type="match status" value="1"/>
</dbReference>
<accession>A0A4R1F845</accession>
<evidence type="ECO:0000313" key="6">
    <source>
        <dbReference type="EMBL" id="TCJ88892.1"/>
    </source>
</evidence>
<dbReference type="InterPro" id="IPR020084">
    <property type="entry name" value="NUDIX_hydrolase_CS"/>
</dbReference>
<evidence type="ECO:0000313" key="7">
    <source>
        <dbReference type="Proteomes" id="UP000294887"/>
    </source>
</evidence>
<comment type="cofactor">
    <cofactor evidence="1">
        <name>Mg(2+)</name>
        <dbReference type="ChEBI" id="CHEBI:18420"/>
    </cofactor>
</comment>
<dbReference type="PRINTS" id="PR00502">
    <property type="entry name" value="NUDIXFAMILY"/>
</dbReference>
<name>A0A4R1F845_9GAMM</name>
<gene>
    <name evidence="6" type="ORF">EV695_0752</name>
</gene>
<dbReference type="PROSITE" id="PS00893">
    <property type="entry name" value="NUDIX_BOX"/>
    <property type="match status" value="1"/>
</dbReference>
<evidence type="ECO:0000256" key="2">
    <source>
        <dbReference type="ARBA" id="ARBA00022801"/>
    </source>
</evidence>
<dbReference type="AlphaFoldDB" id="A0A4R1F845"/>
<sequence>MKYCNQCGEKVDQAIPENDNRLRYVCVSCETIHYQNPNIVAGTLPLIMGDDGREKVLLCKRAIEPRYGLWTLPAGFMENGETVEAAALRESQEEANVELDNLKLYSVMSMPQINQVYMIFKGDIVGNSFSPGIESLETQLFDEEDIPWSEMAFNVITQTLQCYFDDRKKQHRSQLTDYQVHNLVYQVPKKYLNTDKT</sequence>
<evidence type="ECO:0000256" key="4">
    <source>
        <dbReference type="RuleBase" id="RU003476"/>
    </source>
</evidence>
<evidence type="ECO:0000259" key="5">
    <source>
        <dbReference type="PROSITE" id="PS51462"/>
    </source>
</evidence>
<dbReference type="InterPro" id="IPR015797">
    <property type="entry name" value="NUDIX_hydrolase-like_dom_sf"/>
</dbReference>
<dbReference type="OrthoDB" id="5417595at2"/>
<dbReference type="PANTHER" id="PTHR43222">
    <property type="entry name" value="NUDIX HYDROLASE 23"/>
    <property type="match status" value="1"/>
</dbReference>
<feature type="domain" description="Nudix hydrolase" evidence="5">
    <location>
        <begin position="37"/>
        <end position="164"/>
    </location>
</feature>
<evidence type="ECO:0000256" key="3">
    <source>
        <dbReference type="ARBA" id="ARBA00022842"/>
    </source>
</evidence>
<dbReference type="InterPro" id="IPR020476">
    <property type="entry name" value="Nudix_hydrolase"/>
</dbReference>
<reference evidence="6 7" key="1">
    <citation type="submission" date="2019-03" db="EMBL/GenBank/DDBJ databases">
        <title>Genomic Encyclopedia of Type Strains, Phase IV (KMG-IV): sequencing the most valuable type-strain genomes for metagenomic binning, comparative biology and taxonomic classification.</title>
        <authorList>
            <person name="Goeker M."/>
        </authorList>
    </citation>
    <scope>NUCLEOTIDE SEQUENCE [LARGE SCALE GENOMIC DNA]</scope>
    <source>
        <strain evidence="6 7">DSM 24830</strain>
    </source>
</reference>
<keyword evidence="7" id="KW-1185">Reference proteome</keyword>
<dbReference type="PANTHER" id="PTHR43222:SF2">
    <property type="entry name" value="NUDIX HYDROLASE 23, CHLOROPLASTIC"/>
    <property type="match status" value="1"/>
</dbReference>
<dbReference type="Pfam" id="PF00293">
    <property type="entry name" value="NUDIX"/>
    <property type="match status" value="1"/>
</dbReference>
<dbReference type="Pfam" id="PF14803">
    <property type="entry name" value="Zn_ribbon_Nudix"/>
    <property type="match status" value="1"/>
</dbReference>
<dbReference type="EMBL" id="SMFQ01000002">
    <property type="protein sequence ID" value="TCJ88892.1"/>
    <property type="molecule type" value="Genomic_DNA"/>
</dbReference>
<proteinExistence type="inferred from homology"/>
<dbReference type="GO" id="GO:0016787">
    <property type="term" value="F:hydrolase activity"/>
    <property type="evidence" value="ECO:0007669"/>
    <property type="project" value="UniProtKB-KW"/>
</dbReference>
<dbReference type="CDD" id="cd04511">
    <property type="entry name" value="NUDIX_Hydrolase"/>
    <property type="match status" value="1"/>
</dbReference>
<dbReference type="Gene3D" id="2.20.70.10">
    <property type="match status" value="1"/>
</dbReference>
<protein>
    <submittedName>
        <fullName evidence="6">ADP-ribose pyrophosphatase YjhB (NUDIX family)</fullName>
    </submittedName>
</protein>
<evidence type="ECO:0000256" key="1">
    <source>
        <dbReference type="ARBA" id="ARBA00001946"/>
    </source>
</evidence>
<keyword evidence="3" id="KW-0460">Magnesium</keyword>
<organism evidence="6 7">
    <name type="scientific">Cocleimonas flava</name>
    <dbReference type="NCBI Taxonomy" id="634765"/>
    <lineage>
        <taxon>Bacteria</taxon>
        <taxon>Pseudomonadati</taxon>
        <taxon>Pseudomonadota</taxon>
        <taxon>Gammaproteobacteria</taxon>
        <taxon>Thiotrichales</taxon>
        <taxon>Thiotrichaceae</taxon>
        <taxon>Cocleimonas</taxon>
    </lineage>
</organism>
<dbReference type="SUPFAM" id="SSF55811">
    <property type="entry name" value="Nudix"/>
    <property type="match status" value="1"/>
</dbReference>
<dbReference type="InterPro" id="IPR029401">
    <property type="entry name" value="Nudix_N"/>
</dbReference>
<dbReference type="Proteomes" id="UP000294887">
    <property type="component" value="Unassembled WGS sequence"/>
</dbReference>
<dbReference type="PROSITE" id="PS51462">
    <property type="entry name" value="NUDIX"/>
    <property type="match status" value="1"/>
</dbReference>